<dbReference type="InterPro" id="IPR036291">
    <property type="entry name" value="NAD(P)-bd_dom_sf"/>
</dbReference>
<dbReference type="GO" id="GO:0047522">
    <property type="term" value="F:15-oxoprostaglandin 13-reductase [NAD(P)+] activity"/>
    <property type="evidence" value="ECO:0007669"/>
    <property type="project" value="UniProtKB-EC"/>
</dbReference>
<dbReference type="Gene3D" id="3.40.50.720">
    <property type="entry name" value="NAD(P)-binding Rossmann-like Domain"/>
    <property type="match status" value="1"/>
</dbReference>
<dbReference type="Pfam" id="PF00107">
    <property type="entry name" value="ADH_zinc_N"/>
    <property type="match status" value="1"/>
</dbReference>
<evidence type="ECO:0000259" key="3">
    <source>
        <dbReference type="SMART" id="SM00829"/>
    </source>
</evidence>
<dbReference type="EMBL" id="BPLQ01003141">
    <property type="protein sequence ID" value="GIX98331.1"/>
    <property type="molecule type" value="Genomic_DNA"/>
</dbReference>
<keyword evidence="5" id="KW-1185">Reference proteome</keyword>
<dbReference type="InterPro" id="IPR013154">
    <property type="entry name" value="ADH-like_N"/>
</dbReference>
<dbReference type="InterPro" id="IPR011032">
    <property type="entry name" value="GroES-like_sf"/>
</dbReference>
<feature type="domain" description="Enoyl reductase (ER)" evidence="3">
    <location>
        <begin position="22"/>
        <end position="340"/>
    </location>
</feature>
<evidence type="ECO:0000256" key="2">
    <source>
        <dbReference type="ARBA" id="ARBA00023002"/>
    </source>
</evidence>
<keyword evidence="2" id="KW-0560">Oxidoreductase</keyword>
<comment type="caution">
    <text evidence="4">The sequence shown here is derived from an EMBL/GenBank/DDBJ whole genome shotgun (WGS) entry which is preliminary data.</text>
</comment>
<reference evidence="4 5" key="1">
    <citation type="submission" date="2021-06" db="EMBL/GenBank/DDBJ databases">
        <title>Caerostris darwini draft genome.</title>
        <authorList>
            <person name="Kono N."/>
            <person name="Arakawa K."/>
        </authorList>
    </citation>
    <scope>NUCLEOTIDE SEQUENCE [LARGE SCALE GENOMIC DNA]</scope>
</reference>
<dbReference type="Proteomes" id="UP001054837">
    <property type="component" value="Unassembled WGS sequence"/>
</dbReference>
<sequence length="342" mass="37462">MSFTIPRTFRKIVVQKLTPVFKDAVQIVQQNVVPPRSREVLIKNKFLGINASDINASAGHYLKKNSELPLDIGFEGIGEIVAVGDKVSELKYGQPVMHMKYGAFSEYVYIPEEEVIPIASCSGSLMPLLVSGTTASLSLDKCGLILPGDKVMITAAAGGAGHIAVQWAKHAGCHVIGTCSSQEKVKFLESLGCDRPINYKEESITEVLHSEYPDGVNVIWESIGGKMFDTLFNHLAVKGRMIVVGAVSQYADETFGQDLKKGMTAKLLLRSSMLSGFFLPHFKNDIPHYLSILVRLLHEQNLKPHIDDGSLQGKPFKGIEDIPRAVEYLHSGRSKGKVIVSL</sequence>
<dbReference type="AlphaFoldDB" id="A0AAV4PQ91"/>
<organism evidence="4 5">
    <name type="scientific">Caerostris darwini</name>
    <dbReference type="NCBI Taxonomy" id="1538125"/>
    <lineage>
        <taxon>Eukaryota</taxon>
        <taxon>Metazoa</taxon>
        <taxon>Ecdysozoa</taxon>
        <taxon>Arthropoda</taxon>
        <taxon>Chelicerata</taxon>
        <taxon>Arachnida</taxon>
        <taxon>Araneae</taxon>
        <taxon>Araneomorphae</taxon>
        <taxon>Entelegynae</taxon>
        <taxon>Araneoidea</taxon>
        <taxon>Araneidae</taxon>
        <taxon>Caerostris</taxon>
    </lineage>
</organism>
<dbReference type="FunFam" id="3.40.50.720:FF:000121">
    <property type="entry name" value="Prostaglandin reductase 2"/>
    <property type="match status" value="1"/>
</dbReference>
<dbReference type="Pfam" id="PF08240">
    <property type="entry name" value="ADH_N"/>
    <property type="match status" value="1"/>
</dbReference>
<dbReference type="SMART" id="SM00829">
    <property type="entry name" value="PKS_ER"/>
    <property type="match status" value="1"/>
</dbReference>
<dbReference type="InterPro" id="IPR013149">
    <property type="entry name" value="ADH-like_C"/>
</dbReference>
<dbReference type="SUPFAM" id="SSF50129">
    <property type="entry name" value="GroES-like"/>
    <property type="match status" value="1"/>
</dbReference>
<proteinExistence type="predicted"/>
<dbReference type="Gene3D" id="3.90.180.10">
    <property type="entry name" value="Medium-chain alcohol dehydrogenases, catalytic domain"/>
    <property type="match status" value="1"/>
</dbReference>
<dbReference type="GO" id="GO:0005739">
    <property type="term" value="C:mitochondrion"/>
    <property type="evidence" value="ECO:0007669"/>
    <property type="project" value="TreeGrafter"/>
</dbReference>
<evidence type="ECO:0000256" key="1">
    <source>
        <dbReference type="ARBA" id="ARBA00011981"/>
    </source>
</evidence>
<accession>A0AAV4PQ91</accession>
<evidence type="ECO:0000313" key="4">
    <source>
        <dbReference type="EMBL" id="GIX98331.1"/>
    </source>
</evidence>
<dbReference type="EC" id="1.3.1.48" evidence="1"/>
<name>A0AAV4PQ91_9ARAC</name>
<dbReference type="SUPFAM" id="SSF51735">
    <property type="entry name" value="NAD(P)-binding Rossmann-fold domains"/>
    <property type="match status" value="1"/>
</dbReference>
<dbReference type="PANTHER" id="PTHR43677">
    <property type="entry name" value="SHORT-CHAIN DEHYDROGENASE/REDUCTASE"/>
    <property type="match status" value="1"/>
</dbReference>
<protein>
    <recommendedName>
        <fullName evidence="1">15-oxoprostaglandin 13-reductase</fullName>
        <ecNumber evidence="1">1.3.1.48</ecNumber>
    </recommendedName>
</protein>
<dbReference type="InterPro" id="IPR051397">
    <property type="entry name" value="Zn-ADH-like_protein"/>
</dbReference>
<evidence type="ECO:0000313" key="5">
    <source>
        <dbReference type="Proteomes" id="UP001054837"/>
    </source>
</evidence>
<dbReference type="PANTHER" id="PTHR43677:SF3">
    <property type="entry name" value="PROSTAGLANDIN REDUCTASE 3"/>
    <property type="match status" value="1"/>
</dbReference>
<dbReference type="InterPro" id="IPR020843">
    <property type="entry name" value="ER"/>
</dbReference>
<gene>
    <name evidence="4" type="primary">Zadh2</name>
    <name evidence="4" type="ORF">CDAR_186851</name>
</gene>